<sequence length="574" mass="60550">MYGESSSRNETGTPDEQAANVADPPLEAPRVQGSQDEDVKSNAVSQTTQDELSRIARILILVPVILTYFLWFLDLAVISTATPAITSEFNSLVDVGWYGGAYQLGSSAFTPLTGKLFPQWTFLTFFFIFEVGSVLCGAAQSSAMFIVGRTIAGIGCSGISTGALTIISAVLPGKAQAQVLGIAQGLGQIGLAVGPIIGGALTDYASWRWCFYINLPAGAVVGILLLRFHIPEPEPKKPAREVLGTAVKSLDLPGFALISPAVIMLLLGLQFGGNEHPWSSSVVIGLLCGAAVTFVCFLVWERRQGDEAMVPFALLTNKIIWSAAGNMAFVLASILVADFYLSIYFQAVHNDSPLMSGVHLLPTCLGIVLFTIISGVMIGKLGYYLPWTVSGSAISAIGYGLLSLLSPTTPAAMWIGFQVLYGVGSGCTTIAGYIAVQNLVPAAQISTAMAIVIFCQGMGGAVFLIVANAVFSNSLRHQLRLQSSKIGVAPDAVVNAGARGLRQLIPDGERLAVVLRAYTDSIDDVMYVGVGVACVAFAFAWGLGFKDIRKVKAMNNAQTTESVAAKEKDPEAGS</sequence>
<evidence type="ECO:0000313" key="8">
    <source>
        <dbReference type="EMBL" id="TKA39723.1"/>
    </source>
</evidence>
<dbReference type="CDD" id="cd17502">
    <property type="entry name" value="MFS_Azr1_MDR_like"/>
    <property type="match status" value="1"/>
</dbReference>
<dbReference type="PANTHER" id="PTHR23501">
    <property type="entry name" value="MAJOR FACILITATOR SUPERFAMILY"/>
    <property type="match status" value="1"/>
</dbReference>
<evidence type="ECO:0000256" key="3">
    <source>
        <dbReference type="ARBA" id="ARBA00022989"/>
    </source>
</evidence>
<evidence type="ECO:0000256" key="2">
    <source>
        <dbReference type="ARBA" id="ARBA00022692"/>
    </source>
</evidence>
<feature type="transmembrane region" description="Helical" evidence="6">
    <location>
        <begin position="120"/>
        <end position="139"/>
    </location>
</feature>
<proteinExistence type="predicted"/>
<dbReference type="OrthoDB" id="10021397at2759"/>
<comment type="subcellular location">
    <subcellularLocation>
        <location evidence="1">Membrane</location>
        <topology evidence="1">Multi-pass membrane protein</topology>
    </subcellularLocation>
</comment>
<dbReference type="GO" id="GO:0005886">
    <property type="term" value="C:plasma membrane"/>
    <property type="evidence" value="ECO:0007669"/>
    <property type="project" value="TreeGrafter"/>
</dbReference>
<reference evidence="8 9" key="1">
    <citation type="submission" date="2017-03" db="EMBL/GenBank/DDBJ databases">
        <title>Genomes of endolithic fungi from Antarctica.</title>
        <authorList>
            <person name="Coleine C."/>
            <person name="Masonjones S."/>
            <person name="Stajich J.E."/>
        </authorList>
    </citation>
    <scope>NUCLEOTIDE SEQUENCE [LARGE SCALE GENOMIC DNA]</scope>
    <source>
        <strain evidence="8 9">CCFEE 5311</strain>
    </source>
</reference>
<feature type="transmembrane region" description="Helical" evidence="6">
    <location>
        <begin position="211"/>
        <end position="230"/>
    </location>
</feature>
<evidence type="ECO:0000259" key="7">
    <source>
        <dbReference type="PROSITE" id="PS50850"/>
    </source>
</evidence>
<dbReference type="InterPro" id="IPR011701">
    <property type="entry name" value="MFS"/>
</dbReference>
<dbReference type="PROSITE" id="PS50850">
    <property type="entry name" value="MFS"/>
    <property type="match status" value="1"/>
</dbReference>
<dbReference type="GO" id="GO:0022857">
    <property type="term" value="F:transmembrane transporter activity"/>
    <property type="evidence" value="ECO:0007669"/>
    <property type="project" value="InterPro"/>
</dbReference>
<organism evidence="8 9">
    <name type="scientific">Friedmanniomyces endolithicus</name>
    <dbReference type="NCBI Taxonomy" id="329885"/>
    <lineage>
        <taxon>Eukaryota</taxon>
        <taxon>Fungi</taxon>
        <taxon>Dikarya</taxon>
        <taxon>Ascomycota</taxon>
        <taxon>Pezizomycotina</taxon>
        <taxon>Dothideomycetes</taxon>
        <taxon>Dothideomycetidae</taxon>
        <taxon>Mycosphaerellales</taxon>
        <taxon>Teratosphaeriaceae</taxon>
        <taxon>Friedmanniomyces</taxon>
    </lineage>
</organism>
<dbReference type="InterPro" id="IPR020846">
    <property type="entry name" value="MFS_dom"/>
</dbReference>
<feature type="transmembrane region" description="Helical" evidence="6">
    <location>
        <begin position="525"/>
        <end position="545"/>
    </location>
</feature>
<evidence type="ECO:0000256" key="6">
    <source>
        <dbReference type="SAM" id="Phobius"/>
    </source>
</evidence>
<dbReference type="AlphaFoldDB" id="A0A4U0UUY9"/>
<feature type="transmembrane region" description="Helical" evidence="6">
    <location>
        <begin position="55"/>
        <end position="73"/>
    </location>
</feature>
<dbReference type="Gene3D" id="1.20.1250.20">
    <property type="entry name" value="MFS general substrate transporter like domains"/>
    <property type="match status" value="2"/>
</dbReference>
<feature type="transmembrane region" description="Helical" evidence="6">
    <location>
        <begin position="357"/>
        <end position="377"/>
    </location>
</feature>
<evidence type="ECO:0000256" key="4">
    <source>
        <dbReference type="ARBA" id="ARBA00023136"/>
    </source>
</evidence>
<dbReference type="InterPro" id="IPR036259">
    <property type="entry name" value="MFS_trans_sf"/>
</dbReference>
<dbReference type="Proteomes" id="UP000310066">
    <property type="component" value="Unassembled WGS sequence"/>
</dbReference>
<dbReference type="STRING" id="329885.A0A4U0UUY9"/>
<feature type="region of interest" description="Disordered" evidence="5">
    <location>
        <begin position="1"/>
        <end position="44"/>
    </location>
</feature>
<keyword evidence="3 6" id="KW-1133">Transmembrane helix</keyword>
<protein>
    <recommendedName>
        <fullName evidence="7">Major facilitator superfamily (MFS) profile domain-containing protein</fullName>
    </recommendedName>
</protein>
<feature type="domain" description="Major facilitator superfamily (MFS) profile" evidence="7">
    <location>
        <begin position="60"/>
        <end position="548"/>
    </location>
</feature>
<comment type="caution">
    <text evidence="8">The sequence shown here is derived from an EMBL/GenBank/DDBJ whole genome shotgun (WGS) entry which is preliminary data.</text>
</comment>
<dbReference type="EMBL" id="NAJP01000037">
    <property type="protein sequence ID" value="TKA39723.1"/>
    <property type="molecule type" value="Genomic_DNA"/>
</dbReference>
<name>A0A4U0UUY9_9PEZI</name>
<accession>A0A4U0UUY9</accession>
<keyword evidence="2 6" id="KW-0812">Transmembrane</keyword>
<gene>
    <name evidence="8" type="ORF">B0A54_08360</name>
</gene>
<feature type="compositionally biased region" description="Polar residues" evidence="5">
    <location>
        <begin position="1"/>
        <end position="14"/>
    </location>
</feature>
<evidence type="ECO:0000256" key="1">
    <source>
        <dbReference type="ARBA" id="ARBA00004141"/>
    </source>
</evidence>
<keyword evidence="4 6" id="KW-0472">Membrane</keyword>
<evidence type="ECO:0000256" key="5">
    <source>
        <dbReference type="SAM" id="MobiDB-lite"/>
    </source>
</evidence>
<evidence type="ECO:0000313" key="9">
    <source>
        <dbReference type="Proteomes" id="UP000310066"/>
    </source>
</evidence>
<feature type="transmembrane region" description="Helical" evidence="6">
    <location>
        <begin position="320"/>
        <end position="345"/>
    </location>
</feature>
<feature type="transmembrane region" description="Helical" evidence="6">
    <location>
        <begin position="278"/>
        <end position="300"/>
    </location>
</feature>
<dbReference type="Pfam" id="PF07690">
    <property type="entry name" value="MFS_1"/>
    <property type="match status" value="1"/>
</dbReference>
<feature type="transmembrane region" description="Helical" evidence="6">
    <location>
        <begin position="151"/>
        <end position="171"/>
    </location>
</feature>
<feature type="transmembrane region" description="Helical" evidence="6">
    <location>
        <begin position="384"/>
        <end position="405"/>
    </location>
</feature>
<feature type="transmembrane region" description="Helical" evidence="6">
    <location>
        <begin position="411"/>
        <end position="436"/>
    </location>
</feature>
<feature type="transmembrane region" description="Helical" evidence="6">
    <location>
        <begin position="448"/>
        <end position="471"/>
    </location>
</feature>
<dbReference type="SUPFAM" id="SSF103473">
    <property type="entry name" value="MFS general substrate transporter"/>
    <property type="match status" value="1"/>
</dbReference>
<dbReference type="PANTHER" id="PTHR23501:SF155">
    <property type="entry name" value="EFFLUX PUMP AFOB"/>
    <property type="match status" value="1"/>
</dbReference>